<name>A0ACB7VKK2_DIOAL</name>
<comment type="caution">
    <text evidence="1">The sequence shown here is derived from an EMBL/GenBank/DDBJ whole genome shotgun (WGS) entry which is preliminary data.</text>
</comment>
<protein>
    <submittedName>
        <fullName evidence="1">Non-specific serine/threonine protein kinase protein</fullName>
        <ecNumber evidence="1">2.7.11.1</ecNumber>
    </submittedName>
</protein>
<keyword evidence="2" id="KW-1185">Reference proteome</keyword>
<accession>A0ACB7VKK2</accession>
<organism evidence="1 2">
    <name type="scientific">Dioscorea alata</name>
    <name type="common">Purple yam</name>
    <dbReference type="NCBI Taxonomy" id="55571"/>
    <lineage>
        <taxon>Eukaryota</taxon>
        <taxon>Viridiplantae</taxon>
        <taxon>Streptophyta</taxon>
        <taxon>Embryophyta</taxon>
        <taxon>Tracheophyta</taxon>
        <taxon>Spermatophyta</taxon>
        <taxon>Magnoliopsida</taxon>
        <taxon>Liliopsida</taxon>
        <taxon>Dioscoreales</taxon>
        <taxon>Dioscoreaceae</taxon>
        <taxon>Dioscorea</taxon>
    </lineage>
</organism>
<keyword evidence="1" id="KW-0808">Transferase</keyword>
<dbReference type="EMBL" id="CM037018">
    <property type="protein sequence ID" value="KAH7674805.1"/>
    <property type="molecule type" value="Genomic_DNA"/>
</dbReference>
<keyword evidence="1" id="KW-0723">Serine/threonine-protein kinase</keyword>
<evidence type="ECO:0000313" key="1">
    <source>
        <dbReference type="EMBL" id="KAH7674805.1"/>
    </source>
</evidence>
<dbReference type="Proteomes" id="UP000827976">
    <property type="component" value="Chromosome 8"/>
</dbReference>
<evidence type="ECO:0000313" key="2">
    <source>
        <dbReference type="Proteomes" id="UP000827976"/>
    </source>
</evidence>
<reference evidence="2" key="1">
    <citation type="journal article" date="2022" name="Nat. Commun.">
        <title>Chromosome evolution and the genetic basis of agronomically important traits in greater yam.</title>
        <authorList>
            <person name="Bredeson J.V."/>
            <person name="Lyons J.B."/>
            <person name="Oniyinde I.O."/>
            <person name="Okereke N.R."/>
            <person name="Kolade O."/>
            <person name="Nnabue I."/>
            <person name="Nwadili C.O."/>
            <person name="Hribova E."/>
            <person name="Parker M."/>
            <person name="Nwogha J."/>
            <person name="Shu S."/>
            <person name="Carlson J."/>
            <person name="Kariba R."/>
            <person name="Muthemba S."/>
            <person name="Knop K."/>
            <person name="Barton G.J."/>
            <person name="Sherwood A.V."/>
            <person name="Lopez-Montes A."/>
            <person name="Asiedu R."/>
            <person name="Jamnadass R."/>
            <person name="Muchugi A."/>
            <person name="Goodstein D."/>
            <person name="Egesi C.N."/>
            <person name="Featherston J."/>
            <person name="Asfaw A."/>
            <person name="Simpson G.G."/>
            <person name="Dolezel J."/>
            <person name="Hendre P.S."/>
            <person name="Van Deynze A."/>
            <person name="Kumar P.L."/>
            <person name="Obidiegwu J.E."/>
            <person name="Bhattacharjee R."/>
            <person name="Rokhsar D.S."/>
        </authorList>
    </citation>
    <scope>NUCLEOTIDE SEQUENCE [LARGE SCALE GENOMIC DNA]</scope>
    <source>
        <strain evidence="2">cv. TDa95/00328</strain>
    </source>
</reference>
<dbReference type="EC" id="2.7.11.1" evidence="1"/>
<keyword evidence="1" id="KW-0418">Kinase</keyword>
<feature type="non-terminal residue" evidence="1">
    <location>
        <position position="1"/>
    </location>
</feature>
<proteinExistence type="predicted"/>
<gene>
    <name evidence="1" type="ORF">IHE45_08G096900</name>
</gene>
<sequence>DVDSSIDMVTIECFLEDIVKERPVRFSPQNIIDFTQNFAQKLGSGGFGIVYKGQFPNGVQIAVKVLNKTQDKTAEEQFMAEVGTIGRTHHINLVRLFGFCFDKALKALVYEYMEKGSLDGYLFDENLKLRWEKLYEIAIGTAKGIRYLHEECQRRIVHYDIKPGNVLLDANFFPKVADFGLARLCDRDNSHLWMPYPVTHKCDVYSYGMLLFEILGRRRNLILGQAESQEWFLRWIWDKFEGGELESVMLNCGIEHNDRDKAERMCKVALWCVQYQPDARPSMNSVVRMLEGEEEIIAPKNPFQYMMPFDGSSSQWSESRGDSTSTATATNESGE</sequence>